<keyword evidence="3" id="KW-1185">Reference proteome</keyword>
<evidence type="ECO:0000313" key="2">
    <source>
        <dbReference type="EMBL" id="CAH8305636.1"/>
    </source>
</evidence>
<reference evidence="2 3" key="1">
    <citation type="submission" date="2022-03" db="EMBL/GenBank/DDBJ databases">
        <authorList>
            <person name="Macdonald S."/>
            <person name="Ahmed S."/>
            <person name="Newling K."/>
        </authorList>
    </citation>
    <scope>NUCLEOTIDE SEQUENCE [LARGE SCALE GENOMIC DNA]</scope>
</reference>
<proteinExistence type="predicted"/>
<organism evidence="2 3">
    <name type="scientific">Eruca vesicaria subsp. sativa</name>
    <name type="common">Garden rocket</name>
    <name type="synonym">Eruca sativa</name>
    <dbReference type="NCBI Taxonomy" id="29727"/>
    <lineage>
        <taxon>Eukaryota</taxon>
        <taxon>Viridiplantae</taxon>
        <taxon>Streptophyta</taxon>
        <taxon>Embryophyta</taxon>
        <taxon>Tracheophyta</taxon>
        <taxon>Spermatophyta</taxon>
        <taxon>Magnoliopsida</taxon>
        <taxon>eudicotyledons</taxon>
        <taxon>Gunneridae</taxon>
        <taxon>Pentapetalae</taxon>
        <taxon>rosids</taxon>
        <taxon>malvids</taxon>
        <taxon>Brassicales</taxon>
        <taxon>Brassicaceae</taxon>
        <taxon>Brassiceae</taxon>
        <taxon>Eruca</taxon>
    </lineage>
</organism>
<dbReference type="Proteomes" id="UP001642260">
    <property type="component" value="Unassembled WGS sequence"/>
</dbReference>
<comment type="caution">
    <text evidence="2">The sequence shown here is derived from an EMBL/GenBank/DDBJ whole genome shotgun (WGS) entry which is preliminary data.</text>
</comment>
<gene>
    <name evidence="2" type="ORF">ERUC_LOCUS3920</name>
</gene>
<dbReference type="EMBL" id="CAKOAT010061488">
    <property type="protein sequence ID" value="CAH8305636.1"/>
    <property type="molecule type" value="Genomic_DNA"/>
</dbReference>
<feature type="compositionally biased region" description="Polar residues" evidence="1">
    <location>
        <begin position="171"/>
        <end position="180"/>
    </location>
</feature>
<protein>
    <submittedName>
        <fullName evidence="2">Uncharacterized protein</fullName>
    </submittedName>
</protein>
<feature type="region of interest" description="Disordered" evidence="1">
    <location>
        <begin position="1"/>
        <end position="79"/>
    </location>
</feature>
<feature type="compositionally biased region" description="Pro residues" evidence="1">
    <location>
        <begin position="51"/>
        <end position="60"/>
    </location>
</feature>
<evidence type="ECO:0000313" key="3">
    <source>
        <dbReference type="Proteomes" id="UP001642260"/>
    </source>
</evidence>
<evidence type="ECO:0000256" key="1">
    <source>
        <dbReference type="SAM" id="MobiDB-lite"/>
    </source>
</evidence>
<dbReference type="AlphaFoldDB" id="A0ABC8IX37"/>
<accession>A0ABC8IX37</accession>
<feature type="compositionally biased region" description="Polar residues" evidence="1">
    <location>
        <begin position="198"/>
        <end position="216"/>
    </location>
</feature>
<name>A0ABC8IX37_ERUVS</name>
<sequence length="216" mass="24177">MEYNSLPYSRRRLNNYAGEQEGRLNREHHHRSPIRQWRAKSPVLDNEVTPPSAPFQPPRPSVGKNLEITDFPPAPSDTSREKVMEELRLSTLQYVAHPDPVECAARKQRVLQSEMDGTVDETATRMLQASGSAVFVQPEIPPEPMTALLATQAAPQEIPANPPKRRGRPRLNTSRRTSVRLSPKTFAGMGTRRRSSTRQHASPGTASRTDTRQAPS</sequence>
<feature type="region of interest" description="Disordered" evidence="1">
    <location>
        <begin position="153"/>
        <end position="216"/>
    </location>
</feature>